<organism evidence="3 4">
    <name type="scientific">Nocardia jinanensis</name>
    <dbReference type="NCBI Taxonomy" id="382504"/>
    <lineage>
        <taxon>Bacteria</taxon>
        <taxon>Bacillati</taxon>
        <taxon>Actinomycetota</taxon>
        <taxon>Actinomycetes</taxon>
        <taxon>Mycobacteriales</taxon>
        <taxon>Nocardiaceae</taxon>
        <taxon>Nocardia</taxon>
    </lineage>
</organism>
<proteinExistence type="predicted"/>
<feature type="compositionally biased region" description="Pro residues" evidence="1">
    <location>
        <begin position="745"/>
        <end position="761"/>
    </location>
</feature>
<dbReference type="InterPro" id="IPR050179">
    <property type="entry name" value="Trans_hexapeptide_repeat"/>
</dbReference>
<feature type="domain" description="Outer membrane channel protein CpnT-like N-terminal" evidence="2">
    <location>
        <begin position="8"/>
        <end position="143"/>
    </location>
</feature>
<feature type="compositionally biased region" description="Pro residues" evidence="1">
    <location>
        <begin position="867"/>
        <end position="876"/>
    </location>
</feature>
<dbReference type="Gene3D" id="2.160.10.10">
    <property type="entry name" value="Hexapeptide repeat proteins"/>
    <property type="match status" value="2"/>
</dbReference>
<feature type="compositionally biased region" description="Gly residues" evidence="1">
    <location>
        <begin position="408"/>
        <end position="597"/>
    </location>
</feature>
<reference evidence="3" key="1">
    <citation type="journal article" date="2014" name="Int. J. Syst. Evol. Microbiol.">
        <title>Complete genome sequence of Corynebacterium casei LMG S-19264T (=DSM 44701T), isolated from a smear-ripened cheese.</title>
        <authorList>
            <consortium name="US DOE Joint Genome Institute (JGI-PGF)"/>
            <person name="Walter F."/>
            <person name="Albersmeier A."/>
            <person name="Kalinowski J."/>
            <person name="Ruckert C."/>
        </authorList>
    </citation>
    <scope>NUCLEOTIDE SEQUENCE</scope>
    <source>
        <strain evidence="3">CGMCC 4.3508</strain>
    </source>
</reference>
<feature type="compositionally biased region" description="Pro residues" evidence="1">
    <location>
        <begin position="935"/>
        <end position="976"/>
    </location>
</feature>
<evidence type="ECO:0000313" key="4">
    <source>
        <dbReference type="Proteomes" id="UP000638263"/>
    </source>
</evidence>
<feature type="compositionally biased region" description="Low complexity" evidence="1">
    <location>
        <begin position="902"/>
        <end position="934"/>
    </location>
</feature>
<name>A0A917VY21_9NOCA</name>
<dbReference type="InterPro" id="IPR057746">
    <property type="entry name" value="CpnT-like_N"/>
</dbReference>
<feature type="compositionally biased region" description="Pro residues" evidence="1">
    <location>
        <begin position="984"/>
        <end position="998"/>
    </location>
</feature>
<feature type="compositionally biased region" description="Polar residues" evidence="1">
    <location>
        <begin position="808"/>
        <end position="831"/>
    </location>
</feature>
<feature type="region of interest" description="Disordered" evidence="1">
    <location>
        <begin position="372"/>
        <end position="1003"/>
    </location>
</feature>
<sequence>MTLYLPEGLRWLGWIAGAEWPDGDEDRAWDVAAAWEEASKELTALLAKIDEAKQTTMNAYPEGAARTEMGARYDTFRSGDHSLEAIANMMMTQYDSTFDMGTELQATKLTIILTLCWLAIEIAWAWLFPPTAPAVEAAAIVSTRSALKIIQDAVQKTIANIAGRLGASTAVKRHFWKELAKGNLVWPTAKGWGVYGARAVEGAVVPMAINGSIQAGQIADGKRHEFNGKEFGLGALGGAAGAIPAREFGRYFGELVDHALSKVPNKLVYNAATGTFRGMFIGATADAFGAVFGNLATALAAGGDFAAFSNAPGWVGNIAQGGIVGGVRGGAAFNSYIPKTADGFTDASAFRSDYWFRGQLWRFERYQGDGLFAPATTPASTTGGGDEGGHDGGGGDRGGDGDRDGFGGDRGGLGGDRGGLGGDRGGFGGDRGGFGGDRGGLGGDRGGFGGDRGGFGGDRGGFGGDRGGFGGDRGGFGGDRGGFGGDRGGFGGDRGGFGGDRGGFGGDRGGFGGDRGGFGGDRGGFGGDRGGLGGDRGGFGGDRGGLGGDRGGFGGDRGGFGGDRGGFGGDRGGLGGDRGGFGGDRGGFGGDRGGFGGDRGEAQWNGGQYGGPIGDQGGFRSDSNHMPQSSWFSSDSDTSSVAGDASPEGTWTPGQGSFVDGASVPGDDSTMTAGGPGPALQDGGFGGQFGPLGHNDGFGGQFGDRADSMSDIYDAPLSDSEPGTPRADSPILQPGHPQPSTQPIQQPPPQSPQSNPVPPPQQSAAQSSPGAQQQASQSSSTNQPPRQPPADIPRPAPPAGLSNDGRLQEQQWFGDSDSDTYSQFGQQSSTDGSRDPIPEFPLPPGREWDEESISDGSVDSGLLSQFPVPPGGAPHGPPHREPPPLMAPRPERGTGFIGGSESGRVSPLSRPGSPLSRPVSPLSDSDDSVSLSDFPLPPPPPGGDGVPPAPLRPPPPPPGGDGVPPAPLRPPPPPPGGDDVPLGPVRPPGAPPPVPGPLPLWRLQDLERGSREAYEAYRDAYANRANNPIHDEHGEGKDVRGKPRPQRWPMRVPYPILDFQGPDVPTDGWLPDGAVPPPGDPDGPDDHPQPPPVIHPDAVVDPSATIGPGAEIRAGAVVGKDAEVHEGAIVHPGARVQEGAVVGKDAVVHEGAVVQSGAVVGAGAVVHEGAVILPGAVVPDGTVVQPGEVFGGDPGNESAGVDVPFTMK</sequence>
<gene>
    <name evidence="3" type="ORF">GCM10011588_58790</name>
</gene>
<evidence type="ECO:0000256" key="1">
    <source>
        <dbReference type="SAM" id="MobiDB-lite"/>
    </source>
</evidence>
<feature type="compositionally biased region" description="Gly residues" evidence="1">
    <location>
        <begin position="607"/>
        <end position="617"/>
    </location>
</feature>
<feature type="region of interest" description="Disordered" evidence="1">
    <location>
        <begin position="1017"/>
        <end position="1097"/>
    </location>
</feature>
<feature type="compositionally biased region" description="Gly residues" evidence="1">
    <location>
        <begin position="683"/>
        <end position="702"/>
    </location>
</feature>
<feature type="compositionally biased region" description="Basic and acidic residues" evidence="1">
    <location>
        <begin position="387"/>
        <end position="407"/>
    </location>
</feature>
<keyword evidence="4" id="KW-1185">Reference proteome</keyword>
<protein>
    <recommendedName>
        <fullName evidence="2">Outer membrane channel protein CpnT-like N-terminal domain-containing protein</fullName>
    </recommendedName>
</protein>
<feature type="compositionally biased region" description="Low complexity" evidence="1">
    <location>
        <begin position="762"/>
        <end position="784"/>
    </location>
</feature>
<dbReference type="SUPFAM" id="SSF51161">
    <property type="entry name" value="Trimeric LpxA-like enzymes"/>
    <property type="match status" value="1"/>
</dbReference>
<feature type="compositionally biased region" description="Basic and acidic residues" evidence="1">
    <location>
        <begin position="1029"/>
        <end position="1041"/>
    </location>
</feature>
<evidence type="ECO:0000313" key="3">
    <source>
        <dbReference type="EMBL" id="GGL36206.1"/>
    </source>
</evidence>
<dbReference type="RefSeq" id="WP_189094541.1">
    <property type="nucleotide sequence ID" value="NZ_BMMH01000018.1"/>
</dbReference>
<dbReference type="AlphaFoldDB" id="A0A917VY21"/>
<comment type="caution">
    <text evidence="3">The sequence shown here is derived from an EMBL/GenBank/DDBJ whole genome shotgun (WGS) entry which is preliminary data.</text>
</comment>
<evidence type="ECO:0000259" key="2">
    <source>
        <dbReference type="Pfam" id="PF25547"/>
    </source>
</evidence>
<dbReference type="InterPro" id="IPR011004">
    <property type="entry name" value="Trimer_LpxA-like_sf"/>
</dbReference>
<reference evidence="3" key="2">
    <citation type="submission" date="2020-09" db="EMBL/GenBank/DDBJ databases">
        <authorList>
            <person name="Sun Q."/>
            <person name="Zhou Y."/>
        </authorList>
    </citation>
    <scope>NUCLEOTIDE SEQUENCE</scope>
    <source>
        <strain evidence="3">CGMCC 4.3508</strain>
    </source>
</reference>
<dbReference type="EMBL" id="BMMH01000018">
    <property type="protein sequence ID" value="GGL36206.1"/>
    <property type="molecule type" value="Genomic_DNA"/>
</dbReference>
<dbReference type="Proteomes" id="UP000638263">
    <property type="component" value="Unassembled WGS sequence"/>
</dbReference>
<feature type="compositionally biased region" description="Low complexity" evidence="1">
    <location>
        <begin position="629"/>
        <end position="646"/>
    </location>
</feature>
<dbReference type="PANTHER" id="PTHR43300">
    <property type="entry name" value="ACETYLTRANSFERASE"/>
    <property type="match status" value="1"/>
</dbReference>
<dbReference type="Pfam" id="PF25547">
    <property type="entry name" value="WXG100_2"/>
    <property type="match status" value="1"/>
</dbReference>
<feature type="region of interest" description="Disordered" evidence="1">
    <location>
        <begin position="1187"/>
        <end position="1208"/>
    </location>
</feature>
<feature type="compositionally biased region" description="Pro residues" evidence="1">
    <location>
        <begin position="785"/>
        <end position="798"/>
    </location>
</feature>
<accession>A0A917VY21</accession>